<evidence type="ECO:0000313" key="3">
    <source>
        <dbReference type="EMBL" id="KAH0558699.1"/>
    </source>
</evidence>
<evidence type="ECO:0000313" key="4">
    <source>
        <dbReference type="Proteomes" id="UP000750711"/>
    </source>
</evidence>
<keyword evidence="4" id="KW-1185">Reference proteome</keyword>
<evidence type="ECO:0000259" key="2">
    <source>
        <dbReference type="Pfam" id="PF20516"/>
    </source>
</evidence>
<comment type="caution">
    <text evidence="3">The sequence shown here is derived from an EMBL/GenBank/DDBJ whole genome shotgun (WGS) entry which is preliminary data.</text>
</comment>
<dbReference type="Pfam" id="PF20516">
    <property type="entry name" value="PDDEXK_12"/>
    <property type="match status" value="1"/>
</dbReference>
<dbReference type="AlphaFoldDB" id="A0A9P8LAH8"/>
<feature type="region of interest" description="Disordered" evidence="1">
    <location>
        <begin position="43"/>
        <end position="91"/>
    </location>
</feature>
<dbReference type="Proteomes" id="UP000750711">
    <property type="component" value="Unassembled WGS sequence"/>
</dbReference>
<protein>
    <recommendedName>
        <fullName evidence="2">PD-(D/E)XK nuclease-like domain-containing protein</fullName>
    </recommendedName>
</protein>
<gene>
    <name evidence="3" type="ORF">GP486_004648</name>
</gene>
<dbReference type="InterPro" id="IPR046797">
    <property type="entry name" value="PDDEXK_12"/>
</dbReference>
<feature type="domain" description="PD-(D/E)XK nuclease-like" evidence="2">
    <location>
        <begin position="178"/>
        <end position="435"/>
    </location>
</feature>
<proteinExistence type="predicted"/>
<sequence length="444" mass="48786">MSDDWDFIDSWLDNVLSSQHLETLPLKSASISSQDSITSVAQQIVPPSPPSSIFPGRPSLKQKRRARSDSYNCDTMPSPRKRIRAQDDQPSITTATSAFSDIQLAPTAHSRSSSPTKVKATSSVRELRDIYRFASPPLKFATSVDENTPQYIIDMIHGLPLHGVGVIPSSLKEIIKATLPFEDIPDYAFNASTPDNHFTDQNLWRTATSILQRAKDCFIDNSSEGPWLVIANKFLEDVFAQPELEGMLCVMDIQYSDVSSATLLPHVNGTAIPTKKVDVALAISPHTPVTAPVYAALRTSDPTIQFSQMSEPSVSRLALPGCVEVGEPGKNYLEASLQLGVWCFAGLAKLDELKVRSGDYAATVDYSKVEQNLLVFGWTAIGMDWKLHIAYRDTTDNGVVILGPLDSGGLGSVMAFFKLFKTVTALAKWAKEKFWPEFRSIVEA</sequence>
<accession>A0A9P8LAH8</accession>
<evidence type="ECO:0000256" key="1">
    <source>
        <dbReference type="SAM" id="MobiDB-lite"/>
    </source>
</evidence>
<dbReference type="EMBL" id="JAGHQM010000765">
    <property type="protein sequence ID" value="KAH0558699.1"/>
    <property type="molecule type" value="Genomic_DNA"/>
</dbReference>
<name>A0A9P8LAH8_9PEZI</name>
<reference evidence="3" key="1">
    <citation type="submission" date="2021-03" db="EMBL/GenBank/DDBJ databases">
        <title>Comparative genomics and phylogenomic investigation of the class Geoglossomycetes provide insights into ecological specialization and systematics.</title>
        <authorList>
            <person name="Melie T."/>
            <person name="Pirro S."/>
            <person name="Miller A.N."/>
            <person name="Quandt A."/>
        </authorList>
    </citation>
    <scope>NUCLEOTIDE SEQUENCE</scope>
    <source>
        <strain evidence="3">CAQ_001_2017</strain>
    </source>
</reference>
<organism evidence="3 4">
    <name type="scientific">Trichoglossum hirsutum</name>
    <dbReference type="NCBI Taxonomy" id="265104"/>
    <lineage>
        <taxon>Eukaryota</taxon>
        <taxon>Fungi</taxon>
        <taxon>Dikarya</taxon>
        <taxon>Ascomycota</taxon>
        <taxon>Pezizomycotina</taxon>
        <taxon>Geoglossomycetes</taxon>
        <taxon>Geoglossales</taxon>
        <taxon>Geoglossaceae</taxon>
        <taxon>Trichoglossum</taxon>
    </lineage>
</organism>